<dbReference type="GO" id="GO:0030154">
    <property type="term" value="P:cell differentiation"/>
    <property type="evidence" value="ECO:0007669"/>
    <property type="project" value="UniProtKB-KW"/>
</dbReference>
<comment type="subcellular location">
    <subcellularLocation>
        <location evidence="1">Nucleus</location>
    </subcellularLocation>
</comment>
<protein>
    <recommendedName>
        <fullName evidence="11">MOG interacting and ectopic P-granules protein 1</fullName>
    </recommendedName>
    <alternativeName>
        <fullName evidence="12">Nuclear zinc finger protein</fullName>
    </alternativeName>
</protein>
<feature type="compositionally biased region" description="Basic and acidic residues" evidence="13">
    <location>
        <begin position="347"/>
        <end position="361"/>
    </location>
</feature>
<feature type="domain" description="C2H2-type" evidence="14">
    <location>
        <begin position="1080"/>
        <end position="1101"/>
    </location>
</feature>
<feature type="compositionally biased region" description="Low complexity" evidence="13">
    <location>
        <begin position="97"/>
        <end position="106"/>
    </location>
</feature>
<dbReference type="RefSeq" id="XP_023950873.1">
    <property type="nucleotide sequence ID" value="XM_024095105.1"/>
</dbReference>
<dbReference type="GO" id="GO:0045944">
    <property type="term" value="P:positive regulation of transcription by RNA polymerase II"/>
    <property type="evidence" value="ECO:0007669"/>
    <property type="project" value="TreeGrafter"/>
</dbReference>
<dbReference type="SMART" id="SM00355">
    <property type="entry name" value="ZnF_C2H2"/>
    <property type="match status" value="7"/>
</dbReference>
<feature type="region of interest" description="Disordered" evidence="13">
    <location>
        <begin position="347"/>
        <end position="371"/>
    </location>
</feature>
<dbReference type="KEGG" id="bany:112055106"/>
<evidence type="ECO:0000256" key="3">
    <source>
        <dbReference type="ARBA" id="ARBA00022723"/>
    </source>
</evidence>
<feature type="compositionally biased region" description="Basic and acidic residues" evidence="13">
    <location>
        <begin position="1147"/>
        <end position="1157"/>
    </location>
</feature>
<dbReference type="PANTHER" id="PTHR24403">
    <property type="entry name" value="ZINC FINGER PROTEIN"/>
    <property type="match status" value="1"/>
</dbReference>
<evidence type="ECO:0000256" key="1">
    <source>
        <dbReference type="ARBA" id="ARBA00004123"/>
    </source>
</evidence>
<feature type="region of interest" description="Disordered" evidence="13">
    <location>
        <begin position="535"/>
        <end position="554"/>
    </location>
</feature>
<reference evidence="16 17" key="1">
    <citation type="submission" date="2025-04" db="UniProtKB">
        <authorList>
            <consortium name="RefSeq"/>
        </authorList>
    </citation>
    <scope>IDENTIFICATION</scope>
</reference>
<comment type="subunit">
    <text evidence="10">Interacts with hda-1, let-418, lin-1, mog-1, mog-4, mog-5, mog-6, pie-1 and unc-98.</text>
</comment>
<evidence type="ECO:0000256" key="12">
    <source>
        <dbReference type="ARBA" id="ARBA00080128"/>
    </source>
</evidence>
<feature type="compositionally biased region" description="Basic residues" evidence="13">
    <location>
        <begin position="362"/>
        <end position="371"/>
    </location>
</feature>
<feature type="region of interest" description="Disordered" evidence="13">
    <location>
        <begin position="283"/>
        <end position="312"/>
    </location>
</feature>
<keyword evidence="7" id="KW-0862">Zinc</keyword>
<evidence type="ECO:0000256" key="8">
    <source>
        <dbReference type="ARBA" id="ARBA00023242"/>
    </source>
</evidence>
<feature type="region of interest" description="Disordered" evidence="13">
    <location>
        <begin position="48"/>
        <end position="244"/>
    </location>
</feature>
<evidence type="ECO:0000256" key="9">
    <source>
        <dbReference type="ARBA" id="ARBA00060356"/>
    </source>
</evidence>
<evidence type="ECO:0000256" key="10">
    <source>
        <dbReference type="ARBA" id="ARBA00061755"/>
    </source>
</evidence>
<organism evidence="15 17">
    <name type="scientific">Bicyclus anynana</name>
    <name type="common">Squinting bush brown butterfly</name>
    <dbReference type="NCBI Taxonomy" id="110368"/>
    <lineage>
        <taxon>Eukaryota</taxon>
        <taxon>Metazoa</taxon>
        <taxon>Ecdysozoa</taxon>
        <taxon>Arthropoda</taxon>
        <taxon>Hexapoda</taxon>
        <taxon>Insecta</taxon>
        <taxon>Pterygota</taxon>
        <taxon>Neoptera</taxon>
        <taxon>Endopterygota</taxon>
        <taxon>Lepidoptera</taxon>
        <taxon>Glossata</taxon>
        <taxon>Ditrysia</taxon>
        <taxon>Papilionoidea</taxon>
        <taxon>Nymphalidae</taxon>
        <taxon>Satyrinae</taxon>
        <taxon>Satyrini</taxon>
        <taxon>Mycalesina</taxon>
        <taxon>Bicyclus</taxon>
    </lineage>
</organism>
<accession>A0A6J1NW07</accession>
<feature type="compositionally biased region" description="Basic and acidic residues" evidence="13">
    <location>
        <begin position="559"/>
        <end position="583"/>
    </location>
</feature>
<feature type="compositionally biased region" description="Polar residues" evidence="13">
    <location>
        <begin position="948"/>
        <end position="960"/>
    </location>
</feature>
<evidence type="ECO:0000256" key="5">
    <source>
        <dbReference type="ARBA" id="ARBA00022771"/>
    </source>
</evidence>
<keyword evidence="2" id="KW-0217">Developmental protein</keyword>
<keyword evidence="4" id="KW-0677">Repeat</keyword>
<dbReference type="RefSeq" id="XP_023950874.1">
    <property type="nucleotide sequence ID" value="XM_024095106.1"/>
</dbReference>
<dbReference type="GO" id="GO:0005634">
    <property type="term" value="C:nucleus"/>
    <property type="evidence" value="ECO:0007669"/>
    <property type="project" value="UniProtKB-SubCell"/>
</dbReference>
<feature type="domain" description="C2H2-type" evidence="14">
    <location>
        <begin position="969"/>
        <end position="990"/>
    </location>
</feature>
<dbReference type="InterPro" id="IPR050688">
    <property type="entry name" value="Zinc_finger/UBP_domain"/>
</dbReference>
<keyword evidence="15" id="KW-1185">Reference proteome</keyword>
<feature type="region of interest" description="Disordered" evidence="13">
    <location>
        <begin position="559"/>
        <end position="616"/>
    </location>
</feature>
<feature type="compositionally biased region" description="Basic and acidic residues" evidence="13">
    <location>
        <begin position="284"/>
        <end position="309"/>
    </location>
</feature>
<evidence type="ECO:0000256" key="13">
    <source>
        <dbReference type="SAM" id="MobiDB-lite"/>
    </source>
</evidence>
<evidence type="ECO:0000256" key="4">
    <source>
        <dbReference type="ARBA" id="ARBA00022737"/>
    </source>
</evidence>
<dbReference type="GeneID" id="112055106"/>
<feature type="compositionally biased region" description="Low complexity" evidence="13">
    <location>
        <begin position="164"/>
        <end position="177"/>
    </location>
</feature>
<feature type="compositionally biased region" description="Basic and acidic residues" evidence="13">
    <location>
        <begin position="178"/>
        <end position="192"/>
    </location>
</feature>
<sequence length="1157" mass="129063">MNGRECGTMETSVGLSNTGLLEESHTGPLKASIELSYTDSKKELIDSSAIYPIQEPLEASPSDSTESSSSPNDSKKELIESSAKNSIEEPLEVSPNDTTESSSPPTDSKKELIESSARDLKEGPLEVSPIVSTESSLSPADAKKELIESSASDSLEKPLKESPSDSIESIESSSSPTDSKKELIESSARDSTEEPLDVSPSGSKETSLDDTNPTSQPENITNGTENHCSGVNNQLSSKSTDLLDSKENTVITDILDKEDNNCNDDTSIMTVDDDSTNQIFNEEYSEKGLNKTDNEKNNQEKNKDTKQGDIDANVSKKIQNSDNKLKRKRLSSSDVLVLSDNDDSVIELKDDPQAKEEDKPPLRRSSRVIKRKRYDNMENKDYESDVDDVPMNDVKSKHKPIMTNSTKPLIEIATKQIRSATHKKENTVINLDINRKHCNRPQLMHKNPMPINKVTAQNLCQSILARGTTVTPVSTKPAYTQASKLPAQPVLPSLTDDMFVVEAPSFIVPYVYEKPSNIPFRKFVDELGKEIEQLNVDDPKKNEEKADDTLDTEVKEIDKKIEQDENENAEEKTEDNAEDDIKTKKSVKGRGRRKVEDDDLSWDGSSSDSDEDIDGHEKSNIVIIKSEASNEINDVPGITVEPKTEGKSNIHADMPLGKFFTEIGLHLVQEYVQNDLLKQQVRKLNVQEKKGQNTKSIQTCIASLTKNIEISKTNNAPYRFKLRKCEFCTFKTESLLAMKHHLETPHMKNSVYKCNFCEFDSKSPHDILHHMEAQHNIRGRLERAPAYHQCANCPFEDNGKGKLARHLIACAKKFKPEFNLTPPVDWEPPAKIPKMARANNQFLGAYHNMLNKGQSINNNFGRPVVNSLGASSMCKPRGRSPMNVPSRFTPVQGIPIVRGATGMYGRNNSTQVQMSSNFSGNHEKNMSVQSKTSYQPSISITPLMRQPNPLQQSLAPPPGQQNKSSCVICEICDGYIKDLEQLRSHMQWIHKVKIHPKMIHNRPPLNCQKCEFRFFTDQGLERHLLGSHGLVTSSMQEAANKGKDGGRCPVCGRVYQCKLLNHVTREHKLMLKPAHLSYKCTVCTATFGMYKQFESHVYSKHSVLSKHGTSDKDKTPAPVKAGQSLRKQFKINNDVTITPKSVPSAEKSGEKSIEKVK</sequence>
<dbReference type="Gene3D" id="3.30.160.60">
    <property type="entry name" value="Classic Zinc Finger"/>
    <property type="match status" value="2"/>
</dbReference>
<keyword evidence="8" id="KW-0539">Nucleus</keyword>
<feature type="compositionally biased region" description="Low complexity" evidence="13">
    <location>
        <begin position="60"/>
        <end position="72"/>
    </location>
</feature>
<dbReference type="AlphaFoldDB" id="A0A6J1NW07"/>
<feature type="compositionally biased region" description="Basic and acidic residues" evidence="13">
    <location>
        <begin position="107"/>
        <end position="124"/>
    </location>
</feature>
<keyword evidence="5" id="KW-0863">Zinc-finger</keyword>
<feature type="region of interest" description="Disordered" evidence="13">
    <location>
        <begin position="1"/>
        <end position="33"/>
    </location>
</feature>
<name>A0A6J1NW07_BICAN</name>
<evidence type="ECO:0000256" key="2">
    <source>
        <dbReference type="ARBA" id="ARBA00022473"/>
    </source>
</evidence>
<evidence type="ECO:0000259" key="14">
    <source>
        <dbReference type="PROSITE" id="PS00028"/>
    </source>
</evidence>
<keyword evidence="6" id="KW-0221">Differentiation</keyword>
<evidence type="ECO:0000256" key="6">
    <source>
        <dbReference type="ARBA" id="ARBA00022782"/>
    </source>
</evidence>
<dbReference type="OrthoDB" id="6110130at2759"/>
<feature type="region of interest" description="Disordered" evidence="13">
    <location>
        <begin position="1105"/>
        <end position="1157"/>
    </location>
</feature>
<dbReference type="Proteomes" id="UP001652582">
    <property type="component" value="Chromosome Z"/>
</dbReference>
<gene>
    <name evidence="16 17" type="primary">LOC112055106</name>
</gene>
<dbReference type="GO" id="GO:0008270">
    <property type="term" value="F:zinc ion binding"/>
    <property type="evidence" value="ECO:0007669"/>
    <property type="project" value="UniProtKB-KW"/>
</dbReference>
<feature type="compositionally biased region" description="Basic residues" evidence="13">
    <location>
        <begin position="584"/>
        <end position="593"/>
    </location>
</feature>
<feature type="region of interest" description="Disordered" evidence="13">
    <location>
        <begin position="940"/>
        <end position="960"/>
    </location>
</feature>
<proteinExistence type="predicted"/>
<feature type="compositionally biased region" description="Polar residues" evidence="13">
    <location>
        <begin position="200"/>
        <end position="234"/>
    </location>
</feature>
<feature type="compositionally biased region" description="Polar residues" evidence="13">
    <location>
        <begin position="9"/>
        <end position="19"/>
    </location>
</feature>
<evidence type="ECO:0000313" key="15">
    <source>
        <dbReference type="Proteomes" id="UP001652582"/>
    </source>
</evidence>
<feature type="compositionally biased region" description="Polar residues" evidence="13">
    <location>
        <begin position="1130"/>
        <end position="1141"/>
    </location>
</feature>
<evidence type="ECO:0000256" key="7">
    <source>
        <dbReference type="ARBA" id="ARBA00022833"/>
    </source>
</evidence>
<comment type="function">
    <text evidence="9">Has a broad role in development, specifically in the genetic pathway SynMuvB that negatively regulates specification of the vulval cell fate. Required for fem-3 3'-UTR-mediated repression in the regulation of the sperm/oocyte switch. Acts by regulating the translation of fem-3 mRNA, by binding to its 3'-UTR.</text>
</comment>
<evidence type="ECO:0000313" key="16">
    <source>
        <dbReference type="RefSeq" id="XP_023950873.1"/>
    </source>
</evidence>
<dbReference type="PROSITE" id="PS00028">
    <property type="entry name" value="ZINC_FINGER_C2H2_1"/>
    <property type="match status" value="3"/>
</dbReference>
<evidence type="ECO:0000313" key="17">
    <source>
        <dbReference type="RefSeq" id="XP_023950874.1"/>
    </source>
</evidence>
<evidence type="ECO:0000256" key="11">
    <source>
        <dbReference type="ARBA" id="ARBA00071730"/>
    </source>
</evidence>
<dbReference type="PANTHER" id="PTHR24403:SF106">
    <property type="entry name" value="PR_SET DOMAIN 13"/>
    <property type="match status" value="1"/>
</dbReference>
<feature type="compositionally biased region" description="Basic and acidic residues" evidence="13">
    <location>
        <begin position="154"/>
        <end position="163"/>
    </location>
</feature>
<feature type="domain" description="C2H2-type" evidence="14">
    <location>
        <begin position="1007"/>
        <end position="1028"/>
    </location>
</feature>
<dbReference type="FunFam" id="3.30.160.60:FF:001612">
    <property type="entry name" value="MEP-1, isoform A"/>
    <property type="match status" value="1"/>
</dbReference>
<dbReference type="InterPro" id="IPR013087">
    <property type="entry name" value="Znf_C2H2_type"/>
</dbReference>
<keyword evidence="3" id="KW-0479">Metal-binding</keyword>